<dbReference type="Proteomes" id="UP000516404">
    <property type="component" value="Chromosome"/>
</dbReference>
<dbReference type="PROSITE" id="PS00455">
    <property type="entry name" value="AMP_BINDING"/>
    <property type="match status" value="1"/>
</dbReference>
<accession>A0A7H2BG27</accession>
<dbReference type="Pfam" id="PF00561">
    <property type="entry name" value="Abhydrolase_1"/>
    <property type="match status" value="1"/>
</dbReference>
<comment type="similarity">
    <text evidence="1">Belongs to the ATP-dependent AMP-binding enzyme family.</text>
</comment>
<dbReference type="Pfam" id="PF00501">
    <property type="entry name" value="AMP-binding"/>
    <property type="match status" value="1"/>
</dbReference>
<dbReference type="GO" id="GO:0031956">
    <property type="term" value="F:medium-chain fatty acid-CoA ligase activity"/>
    <property type="evidence" value="ECO:0007669"/>
    <property type="project" value="TreeGrafter"/>
</dbReference>
<evidence type="ECO:0000313" key="5">
    <source>
        <dbReference type="EMBL" id="QNV38623.1"/>
    </source>
</evidence>
<dbReference type="RefSeq" id="WP_190725242.1">
    <property type="nucleotide sequence ID" value="NZ_CP061539.1"/>
</dbReference>
<dbReference type="GO" id="GO:0016787">
    <property type="term" value="F:hydrolase activity"/>
    <property type="evidence" value="ECO:0007669"/>
    <property type="project" value="UniProtKB-KW"/>
</dbReference>
<evidence type="ECO:0000259" key="4">
    <source>
        <dbReference type="Pfam" id="PF00561"/>
    </source>
</evidence>
<dbReference type="SUPFAM" id="SSF56801">
    <property type="entry name" value="Acetyl-CoA synthetase-like"/>
    <property type="match status" value="1"/>
</dbReference>
<dbReference type="SUPFAM" id="SSF53474">
    <property type="entry name" value="alpha/beta-Hydrolases"/>
    <property type="match status" value="1"/>
</dbReference>
<organism evidence="5 6">
    <name type="scientific">Rothia terrae</name>
    <dbReference type="NCBI Taxonomy" id="396015"/>
    <lineage>
        <taxon>Bacteria</taxon>
        <taxon>Bacillati</taxon>
        <taxon>Actinomycetota</taxon>
        <taxon>Actinomycetes</taxon>
        <taxon>Micrococcales</taxon>
        <taxon>Micrococcaceae</taxon>
        <taxon>Rothia</taxon>
    </lineage>
</organism>
<dbReference type="InterPro" id="IPR042099">
    <property type="entry name" value="ANL_N_sf"/>
</dbReference>
<dbReference type="InterPro" id="IPR000873">
    <property type="entry name" value="AMP-dep_synth/lig_dom"/>
</dbReference>
<feature type="domain" description="AB hydrolase-1" evidence="4">
    <location>
        <begin position="56"/>
        <end position="301"/>
    </location>
</feature>
<dbReference type="GeneID" id="96623594"/>
<keyword evidence="2" id="KW-0436">Ligase</keyword>
<dbReference type="KEGG" id="rter:IDM49_05045"/>
<dbReference type="InterPro" id="IPR029058">
    <property type="entry name" value="AB_hydrolase_fold"/>
</dbReference>
<sequence length="889" mass="94970">MATVTFDPATWPGVDPLWSKTLEVASTAPVEKAGTTRTWHYLDNIDALGSRDYVGTVFCVHGNPTWSYLWRSVLSAATQAEHPWRVIAVDQIDMGFSERTGTVRSLADRVRDLSDFSAAVGLNSTDKPVVTMAHDWGGLISLGWALEHRELINGVMLTNTGVFHDHRENLPSALRLALAPKVHPVATSKTTAFLDVTLGLVQGGLDSDIRATYRAPYKTEERRAAIQNFVGDIPFGPETASHPHMVRIAEGIKELNVPAFFQWGTKDPVFQRKYMMDLMRRMPQAQVHRYENASHLVAEDEDIATPALNWLTQNFVNEKTARQLHTEERARLHQGLTTEYSPMIAELFSRSNDSSLAVIDMGGDGSSAVARLSWADLAAEVNRIAYGLTQLGVKRGDRINLMVPPGSKLTALLYACLKIGAVIVVADTGLGAKGLTRALKGAQPDYIVGIKTALVAAKTLGWPGKRISADKLPAPALKALGAIASVTDFAPTAMFEIEQVDPDADAAVLYTSGSTGPAKGVVYTHRQMAGMRDTIKNTYSLTAGTGLVAGFAPFALLGPALGCTSVTPKMDVTKPKTLSASALASAAHAIQATAIFASPAALVNVVATSSDLNKEQRSALKNIDLLLSAGAPIPMPLLEKVSAILPNASLHTPYGMTEALPVTDVDFQSIREAQQDAETSVPGAGNGVCVGTPVYGAQILVAPLDSRGEATGTPTTEAGITGEIMVSAPHVKDRYDTLWVTEEVSTQNPGWHRTGDIGHFDASGRLWVEGRLAHVMVTSAGVLTPVAAELATEEVEGVKRAAVVSVGPVSVATPVAVIETVEKTKAGQAPFGLTQRIRQHVLSTTGIELSAVLVVDEHPTDVRHNSKIDRPALAQWAEKTLTGKKAKLK</sequence>
<protein>
    <submittedName>
        <fullName evidence="5">Alpha/beta fold hydrolase</fullName>
    </submittedName>
</protein>
<evidence type="ECO:0000259" key="3">
    <source>
        <dbReference type="Pfam" id="PF00501"/>
    </source>
</evidence>
<dbReference type="AlphaFoldDB" id="A0A7H2BG27"/>
<name>A0A7H2BG27_9MICC</name>
<evidence type="ECO:0000256" key="1">
    <source>
        <dbReference type="ARBA" id="ARBA00006432"/>
    </source>
</evidence>
<feature type="domain" description="AMP-dependent synthetase/ligase" evidence="3">
    <location>
        <begin position="368"/>
        <end position="733"/>
    </location>
</feature>
<dbReference type="PANTHER" id="PTHR43201">
    <property type="entry name" value="ACYL-COA SYNTHETASE"/>
    <property type="match status" value="1"/>
</dbReference>
<keyword evidence="5" id="KW-0378">Hydrolase</keyword>
<evidence type="ECO:0000313" key="6">
    <source>
        <dbReference type="Proteomes" id="UP000516404"/>
    </source>
</evidence>
<dbReference type="GO" id="GO:0006631">
    <property type="term" value="P:fatty acid metabolic process"/>
    <property type="evidence" value="ECO:0007669"/>
    <property type="project" value="TreeGrafter"/>
</dbReference>
<proteinExistence type="inferred from homology"/>
<dbReference type="Gene3D" id="3.40.50.1820">
    <property type="entry name" value="alpha/beta hydrolase"/>
    <property type="match status" value="1"/>
</dbReference>
<dbReference type="EMBL" id="CP061539">
    <property type="protein sequence ID" value="QNV38623.1"/>
    <property type="molecule type" value="Genomic_DNA"/>
</dbReference>
<dbReference type="InterPro" id="IPR020845">
    <property type="entry name" value="AMP-binding_CS"/>
</dbReference>
<gene>
    <name evidence="5" type="ORF">IDM49_05045</name>
</gene>
<dbReference type="PANTHER" id="PTHR43201:SF5">
    <property type="entry name" value="MEDIUM-CHAIN ACYL-COA LIGASE ACSF2, MITOCHONDRIAL"/>
    <property type="match status" value="1"/>
</dbReference>
<evidence type="ECO:0000256" key="2">
    <source>
        <dbReference type="ARBA" id="ARBA00022598"/>
    </source>
</evidence>
<dbReference type="InterPro" id="IPR000073">
    <property type="entry name" value="AB_hydrolase_1"/>
</dbReference>
<reference evidence="5 6" key="1">
    <citation type="submission" date="2020-09" db="EMBL/GenBank/DDBJ databases">
        <title>Investigation of environmental microbes.</title>
        <authorList>
            <person name="Ou Y."/>
            <person name="Kang Q."/>
        </authorList>
    </citation>
    <scope>NUCLEOTIDE SEQUENCE [LARGE SCALE GENOMIC DNA]</scope>
    <source>
        <strain evidence="5 6">KJZ-14</strain>
    </source>
</reference>
<dbReference type="Gene3D" id="3.40.50.12780">
    <property type="entry name" value="N-terminal domain of ligase-like"/>
    <property type="match status" value="1"/>
</dbReference>
<keyword evidence="6" id="KW-1185">Reference proteome</keyword>